<feature type="domain" description="Glycosyltransferase subfamily 4-like N-terminal" evidence="2">
    <location>
        <begin position="15"/>
        <end position="140"/>
    </location>
</feature>
<evidence type="ECO:0000259" key="2">
    <source>
        <dbReference type="Pfam" id="PF13579"/>
    </source>
</evidence>
<proteinExistence type="predicted"/>
<dbReference type="InterPro" id="IPR001296">
    <property type="entry name" value="Glyco_trans_1"/>
</dbReference>
<dbReference type="EMBL" id="JAELUP010000001">
    <property type="protein sequence ID" value="MBJ6359787.1"/>
    <property type="molecule type" value="Genomic_DNA"/>
</dbReference>
<dbReference type="CDD" id="cd03801">
    <property type="entry name" value="GT4_PimA-like"/>
    <property type="match status" value="1"/>
</dbReference>
<sequence length="399" mass="44478">MIKVAFFNHTSTVSGAEISMLLTAKHMKRTDIRLFAPAGELADRARSAGLPYVELPSYRARMSKNPIKLLKGLLGMAWGGVKLARAVKEEGIDLIHANSLRAGMMASMFRWLHRKPVIWHIRDMPPSGPVGLGIRLLARLGASRLIGISSAVFQGFRSPALAVKSCIVHNGVELVETDQFSRTKYHRQLRQELQTSASAFVLVLIGQIAPWKRQEDALLALKTLLDQGCDVVLWIVGEPKFREENKQYDVRLKQLAEELGIAHRVRFTGFRNDVLELCNAAELLLLCSDNEPFGRVLIEAMSQGVPVVATAAGGVTEIVKHEEDGLLYEVGEAEQLASEIKRLYDKPGLRNWLGCNAELKAKAMFDINRTSRRIEEVYRDVRQGRSSLQTGRGEIKEMA</sequence>
<dbReference type="InterPro" id="IPR028098">
    <property type="entry name" value="Glyco_trans_4-like_N"/>
</dbReference>
<feature type="domain" description="Glycosyl transferase family 1" evidence="1">
    <location>
        <begin position="189"/>
        <end position="358"/>
    </location>
</feature>
<comment type="caution">
    <text evidence="3">The sequence shown here is derived from an EMBL/GenBank/DDBJ whole genome shotgun (WGS) entry which is preliminary data.</text>
</comment>
<reference evidence="3" key="1">
    <citation type="submission" date="2020-12" db="EMBL/GenBank/DDBJ databases">
        <authorList>
            <person name="Huq M.A."/>
        </authorList>
    </citation>
    <scope>NUCLEOTIDE SEQUENCE</scope>
    <source>
        <strain evidence="3">MAHUQ-46</strain>
    </source>
</reference>
<evidence type="ECO:0000259" key="1">
    <source>
        <dbReference type="Pfam" id="PF00534"/>
    </source>
</evidence>
<gene>
    <name evidence="3" type="ORF">JFN88_00390</name>
</gene>
<dbReference type="Gene3D" id="3.40.50.2000">
    <property type="entry name" value="Glycogen Phosphorylase B"/>
    <property type="match status" value="2"/>
</dbReference>
<evidence type="ECO:0000313" key="3">
    <source>
        <dbReference type="EMBL" id="MBJ6359787.1"/>
    </source>
</evidence>
<dbReference type="PANTHER" id="PTHR12526">
    <property type="entry name" value="GLYCOSYLTRANSFERASE"/>
    <property type="match status" value="1"/>
</dbReference>
<dbReference type="GO" id="GO:0016757">
    <property type="term" value="F:glycosyltransferase activity"/>
    <property type="evidence" value="ECO:0007669"/>
    <property type="project" value="InterPro"/>
</dbReference>
<name>A0A934MT74_9BACL</name>
<dbReference type="SUPFAM" id="SSF53756">
    <property type="entry name" value="UDP-Glycosyltransferase/glycogen phosphorylase"/>
    <property type="match status" value="1"/>
</dbReference>
<evidence type="ECO:0000313" key="4">
    <source>
        <dbReference type="Proteomes" id="UP000640274"/>
    </source>
</evidence>
<dbReference type="Pfam" id="PF13579">
    <property type="entry name" value="Glyco_trans_4_4"/>
    <property type="match status" value="1"/>
</dbReference>
<dbReference type="RefSeq" id="WP_199017316.1">
    <property type="nucleotide sequence ID" value="NZ_JAELUP010000001.1"/>
</dbReference>
<dbReference type="Proteomes" id="UP000640274">
    <property type="component" value="Unassembled WGS sequence"/>
</dbReference>
<dbReference type="AlphaFoldDB" id="A0A934MT74"/>
<protein>
    <submittedName>
        <fullName evidence="3">Glycosyltransferase family 4 protein</fullName>
    </submittedName>
</protein>
<keyword evidence="4" id="KW-1185">Reference proteome</keyword>
<organism evidence="3 4">
    <name type="scientific">Paenibacillus roseus</name>
    <dbReference type="NCBI Taxonomy" id="2798579"/>
    <lineage>
        <taxon>Bacteria</taxon>
        <taxon>Bacillati</taxon>
        <taxon>Bacillota</taxon>
        <taxon>Bacilli</taxon>
        <taxon>Bacillales</taxon>
        <taxon>Paenibacillaceae</taxon>
        <taxon>Paenibacillus</taxon>
    </lineage>
</organism>
<accession>A0A934MT74</accession>
<dbReference type="Pfam" id="PF00534">
    <property type="entry name" value="Glycos_transf_1"/>
    <property type="match status" value="1"/>
</dbReference>